<keyword evidence="9" id="KW-0175">Coiled coil</keyword>
<dbReference type="GO" id="GO:0005886">
    <property type="term" value="C:plasma membrane"/>
    <property type="evidence" value="ECO:0007669"/>
    <property type="project" value="TreeGrafter"/>
</dbReference>
<organism evidence="12 13">
    <name type="scientific">Longibaculum muris</name>
    <dbReference type="NCBI Taxonomy" id="1796628"/>
    <lineage>
        <taxon>Bacteria</taxon>
        <taxon>Bacillati</taxon>
        <taxon>Bacillota</taxon>
        <taxon>Erysipelotrichia</taxon>
        <taxon>Erysipelotrichales</taxon>
        <taxon>Coprobacillaceae</taxon>
        <taxon>Longibaculum</taxon>
    </lineage>
</organism>
<evidence type="ECO:0000256" key="7">
    <source>
        <dbReference type="ARBA" id="ARBA00022989"/>
    </source>
</evidence>
<feature type="transmembrane region" description="Helical" evidence="10">
    <location>
        <begin position="284"/>
        <end position="302"/>
    </location>
</feature>
<accession>A0A4R3Z773</accession>
<evidence type="ECO:0000313" key="13">
    <source>
        <dbReference type="Proteomes" id="UP000295515"/>
    </source>
</evidence>
<feature type="transmembrane region" description="Helical" evidence="10">
    <location>
        <begin position="251"/>
        <end position="272"/>
    </location>
</feature>
<evidence type="ECO:0000256" key="4">
    <source>
        <dbReference type="ARBA" id="ARBA00022643"/>
    </source>
</evidence>
<evidence type="ECO:0000256" key="2">
    <source>
        <dbReference type="ARBA" id="ARBA00022553"/>
    </source>
</evidence>
<reference evidence="12 13" key="1">
    <citation type="submission" date="2019-03" db="EMBL/GenBank/DDBJ databases">
        <title>Genomic Encyclopedia of Type Strains, Phase IV (KMG-IV): sequencing the most valuable type-strain genomes for metagenomic binning, comparative biology and taxonomic classification.</title>
        <authorList>
            <person name="Goeker M."/>
        </authorList>
    </citation>
    <scope>NUCLEOTIDE SEQUENCE [LARGE SCALE GENOMIC DNA]</scope>
    <source>
        <strain evidence="12 13">DSM 29487</strain>
    </source>
</reference>
<dbReference type="PANTHER" id="PTHR30578">
    <property type="entry name" value="ELECTRON TRANSPORT COMPLEX PROTEIN RNFD"/>
    <property type="match status" value="1"/>
</dbReference>
<dbReference type="PANTHER" id="PTHR30578:SF1">
    <property type="entry name" value="NA(+)-TRANSLOCATING NADH-QUINONE REDUCTASE SUBUNIT B"/>
    <property type="match status" value="1"/>
</dbReference>
<feature type="transmembrane region" description="Helical" evidence="10">
    <location>
        <begin position="227"/>
        <end position="245"/>
    </location>
</feature>
<keyword evidence="2" id="KW-0597">Phosphoprotein</keyword>
<gene>
    <name evidence="12" type="ORF">EDD60_10236</name>
</gene>
<dbReference type="GO" id="GO:0022900">
    <property type="term" value="P:electron transport chain"/>
    <property type="evidence" value="ECO:0007669"/>
    <property type="project" value="InterPro"/>
</dbReference>
<protein>
    <submittedName>
        <fullName evidence="12">RnfABCDGE-type electron transport complex D subunit</fullName>
    </submittedName>
</protein>
<dbReference type="Proteomes" id="UP000295515">
    <property type="component" value="Unassembled WGS sequence"/>
</dbReference>
<evidence type="ECO:0000256" key="8">
    <source>
        <dbReference type="ARBA" id="ARBA00023136"/>
    </source>
</evidence>
<comment type="caution">
    <text evidence="12">The sequence shown here is derived from an EMBL/GenBank/DDBJ whole genome shotgun (WGS) entry which is preliminary data.</text>
</comment>
<feature type="transmembrane region" description="Helical" evidence="10">
    <location>
        <begin position="50"/>
        <end position="74"/>
    </location>
</feature>
<dbReference type="InterPro" id="IPR007329">
    <property type="entry name" value="FMN-bd"/>
</dbReference>
<dbReference type="GO" id="GO:0010181">
    <property type="term" value="F:FMN binding"/>
    <property type="evidence" value="ECO:0007669"/>
    <property type="project" value="InterPro"/>
</dbReference>
<dbReference type="AlphaFoldDB" id="A0A4R3Z773"/>
<feature type="domain" description="FMN-binding" evidence="11">
    <location>
        <begin position="521"/>
        <end position="615"/>
    </location>
</feature>
<dbReference type="Pfam" id="PF03116">
    <property type="entry name" value="NQR2_RnfD_RnfE"/>
    <property type="match status" value="1"/>
</dbReference>
<evidence type="ECO:0000313" key="12">
    <source>
        <dbReference type="EMBL" id="TCW02073.1"/>
    </source>
</evidence>
<evidence type="ECO:0000256" key="1">
    <source>
        <dbReference type="ARBA" id="ARBA00022448"/>
    </source>
</evidence>
<evidence type="ECO:0000256" key="5">
    <source>
        <dbReference type="ARBA" id="ARBA00022692"/>
    </source>
</evidence>
<evidence type="ECO:0000256" key="10">
    <source>
        <dbReference type="SAM" id="Phobius"/>
    </source>
</evidence>
<keyword evidence="4" id="KW-0288">FMN</keyword>
<dbReference type="InterPro" id="IPR004338">
    <property type="entry name" value="NqrB/RnfD"/>
</dbReference>
<keyword evidence="5 10" id="KW-0812">Transmembrane</keyword>
<feature type="transmembrane region" description="Helical" evidence="10">
    <location>
        <begin position="201"/>
        <end position="220"/>
    </location>
</feature>
<dbReference type="NCBIfam" id="TIGR01946">
    <property type="entry name" value="rnfD"/>
    <property type="match status" value="1"/>
</dbReference>
<keyword evidence="13" id="KW-1185">Reference proteome</keyword>
<name>A0A4R3Z773_9FIRM</name>
<dbReference type="EMBL" id="SMCQ01000002">
    <property type="protein sequence ID" value="TCW02073.1"/>
    <property type="molecule type" value="Genomic_DNA"/>
</dbReference>
<feature type="coiled-coil region" evidence="9">
    <location>
        <begin position="363"/>
        <end position="395"/>
    </location>
</feature>
<feature type="domain" description="FMN-binding" evidence="11">
    <location>
        <begin position="410"/>
        <end position="502"/>
    </location>
</feature>
<dbReference type="RefSeq" id="WP_066446131.1">
    <property type="nucleotide sequence ID" value="NZ_CAUWFI010000006.1"/>
</dbReference>
<keyword evidence="3" id="KW-0285">Flavoprotein</keyword>
<keyword evidence="6" id="KW-1278">Translocase</keyword>
<dbReference type="Pfam" id="PF04205">
    <property type="entry name" value="FMN_bind"/>
    <property type="match status" value="2"/>
</dbReference>
<feature type="transmembrane region" description="Helical" evidence="10">
    <location>
        <begin position="86"/>
        <end position="118"/>
    </location>
</feature>
<evidence type="ECO:0000259" key="11">
    <source>
        <dbReference type="SMART" id="SM00900"/>
    </source>
</evidence>
<evidence type="ECO:0000256" key="9">
    <source>
        <dbReference type="SAM" id="Coils"/>
    </source>
</evidence>
<dbReference type="InterPro" id="IPR011303">
    <property type="entry name" value="RnfD_bac"/>
</dbReference>
<evidence type="ECO:0000256" key="3">
    <source>
        <dbReference type="ARBA" id="ARBA00022630"/>
    </source>
</evidence>
<dbReference type="GeneID" id="98914282"/>
<keyword evidence="8 10" id="KW-0472">Membrane</keyword>
<sequence length="616" mass="66467">MKITLQRTSPNYRQKLSTHRIMRDLTIGLLVIVAYSLYHFYYNYPTNEPLIAAALIYVVSIVVGVATEAVWGLIHKTNVLEQIKNGFPWVTAIIFALTLPIGTPLYVVAIGSFISIFLGKLVFGGFGQNIFNPALVGRVLVHLSFGDKLLPYVEGMGGVQGIVDVTSTATPATMLAGTHWMGGTDFSYTLMDLITGNHGGTLGETCIWLILLVGIVLAFRKVYDARIPVAYLGTILILSGVYALMNGLDLATYPVMHLCIGGVAFGAIFMATDPVTSPTSPLGKIVYGIGLGFLTMIIRLKANYPEGVLFSILLMNMLTPLIDSFILGRTNTRIAKQWATIAICLGVSIGCVYGAGYSIQSDIAAAEAKAAADAKKKEEAEKKKAEEEANAFNWKVVKEVDGGFVMETTGYNADQPMKIEVKVSGDTVKSVKVLEAPGETEYYGSEIVHGTEVATEKGKAFHDKYLTGEFKTSEVDGIDTKTGATMTTKGIVNAIKGAIIMSQLDREVKGDTYVYTMSEVGYNADQPMKIKITVDKAKQVVKKIEFIDASGETEYYGAELVHGTPVATEKGKAFYDKYLASEFGFADIDGVDTKTGATMTTKGIVTAIKKAIAATK</sequence>
<feature type="transmembrane region" description="Helical" evidence="10">
    <location>
        <begin position="21"/>
        <end position="38"/>
    </location>
</feature>
<dbReference type="GO" id="GO:0055085">
    <property type="term" value="P:transmembrane transport"/>
    <property type="evidence" value="ECO:0007669"/>
    <property type="project" value="InterPro"/>
</dbReference>
<dbReference type="SMART" id="SM00900">
    <property type="entry name" value="FMN_bind"/>
    <property type="match status" value="2"/>
</dbReference>
<evidence type="ECO:0000256" key="6">
    <source>
        <dbReference type="ARBA" id="ARBA00022967"/>
    </source>
</evidence>
<feature type="transmembrane region" description="Helical" evidence="10">
    <location>
        <begin position="308"/>
        <end position="326"/>
    </location>
</feature>
<keyword evidence="7 10" id="KW-1133">Transmembrane helix</keyword>
<keyword evidence="1" id="KW-0813">Transport</keyword>
<feature type="transmembrane region" description="Helical" evidence="10">
    <location>
        <begin position="338"/>
        <end position="359"/>
    </location>
</feature>
<proteinExistence type="predicted"/>